<proteinExistence type="inferred from homology"/>
<protein>
    <submittedName>
        <fullName evidence="4">DNA processing protein DprA</fullName>
    </submittedName>
</protein>
<organism evidence="4 5">
    <name type="scientific">Marinobacterium nitratireducens</name>
    <dbReference type="NCBI Taxonomy" id="518897"/>
    <lineage>
        <taxon>Bacteria</taxon>
        <taxon>Pseudomonadati</taxon>
        <taxon>Pseudomonadota</taxon>
        <taxon>Gammaproteobacteria</taxon>
        <taxon>Oceanospirillales</taxon>
        <taxon>Oceanospirillaceae</taxon>
        <taxon>Marinobacterium</taxon>
    </lineage>
</organism>
<gene>
    <name evidence="4" type="ORF">GCM10011348_06990</name>
</gene>
<dbReference type="InterPro" id="IPR057666">
    <property type="entry name" value="DrpA_SLOG"/>
</dbReference>
<dbReference type="Pfam" id="PF02481">
    <property type="entry name" value="DNA_processg_A"/>
    <property type="match status" value="1"/>
</dbReference>
<evidence type="ECO:0000313" key="5">
    <source>
        <dbReference type="Proteomes" id="UP000599578"/>
    </source>
</evidence>
<dbReference type="Gene3D" id="3.40.50.450">
    <property type="match status" value="1"/>
</dbReference>
<dbReference type="SUPFAM" id="SSF102405">
    <property type="entry name" value="MCP/YpsA-like"/>
    <property type="match status" value="1"/>
</dbReference>
<evidence type="ECO:0000313" key="4">
    <source>
        <dbReference type="EMBL" id="GGO77443.1"/>
    </source>
</evidence>
<evidence type="ECO:0000259" key="2">
    <source>
        <dbReference type="Pfam" id="PF02481"/>
    </source>
</evidence>
<dbReference type="RefSeq" id="WP_188858362.1">
    <property type="nucleotide sequence ID" value="NZ_BMLT01000002.1"/>
</dbReference>
<dbReference type="Gene3D" id="1.10.10.10">
    <property type="entry name" value="Winged helix-like DNA-binding domain superfamily/Winged helix DNA-binding domain"/>
    <property type="match status" value="1"/>
</dbReference>
<dbReference type="PANTHER" id="PTHR43022">
    <property type="entry name" value="PROTEIN SMF"/>
    <property type="match status" value="1"/>
</dbReference>
<dbReference type="NCBIfam" id="TIGR00732">
    <property type="entry name" value="dprA"/>
    <property type="match status" value="1"/>
</dbReference>
<dbReference type="Proteomes" id="UP000599578">
    <property type="component" value="Unassembled WGS sequence"/>
</dbReference>
<accession>A0A917ZAG2</accession>
<sequence>MSSDPRDWIAASLLPGIGAVGLKRLAAAQVPPSRLLDADSEALSLSGARVDTVRALDALAAGRGEPAERLERCLEWLDSGAARCLCPDAEDYPALLWQIPDPPPLLFVRGDAGCLAMPQLALVGSRHASRAGAANAYAFARALSEAGLVITSGLALGIDGAAHQAAVDRGAATVAVFGTGLDRVYPRRHRKLAQTILDTGGAWVSECLPGTAPLPGNFPRRNRIISGLSAGVLVVEAAPRSGSLITARMALEQGREVFAIPGSIQNPAAHGCHRLIREGAVLVETVAHVIEQLGPLLGSYLPAETPAPLPQGLSEPEANLLDKMGYDVAGIDQLVVLTGLSAPELMPLLVSLELKGAIEPVAGGYLRR</sequence>
<dbReference type="GO" id="GO:0009294">
    <property type="term" value="P:DNA-mediated transformation"/>
    <property type="evidence" value="ECO:0007669"/>
    <property type="project" value="InterPro"/>
</dbReference>
<evidence type="ECO:0000259" key="3">
    <source>
        <dbReference type="Pfam" id="PF17782"/>
    </source>
</evidence>
<dbReference type="EMBL" id="BMLT01000002">
    <property type="protein sequence ID" value="GGO77443.1"/>
    <property type="molecule type" value="Genomic_DNA"/>
</dbReference>
<keyword evidence="5" id="KW-1185">Reference proteome</keyword>
<feature type="domain" description="Smf/DprA SLOG" evidence="2">
    <location>
        <begin position="84"/>
        <end position="293"/>
    </location>
</feature>
<dbReference type="AlphaFoldDB" id="A0A917ZAG2"/>
<name>A0A917ZAG2_9GAMM</name>
<dbReference type="InterPro" id="IPR036388">
    <property type="entry name" value="WH-like_DNA-bd_sf"/>
</dbReference>
<dbReference type="InterPro" id="IPR003488">
    <property type="entry name" value="DprA"/>
</dbReference>
<comment type="caution">
    <text evidence="4">The sequence shown here is derived from an EMBL/GenBank/DDBJ whole genome shotgun (WGS) entry which is preliminary data.</text>
</comment>
<dbReference type="Pfam" id="PF17782">
    <property type="entry name" value="WHD_DprA"/>
    <property type="match status" value="1"/>
</dbReference>
<comment type="similarity">
    <text evidence="1">Belongs to the DprA/Smf family.</text>
</comment>
<dbReference type="InterPro" id="IPR041614">
    <property type="entry name" value="DprA_WH"/>
</dbReference>
<dbReference type="PANTHER" id="PTHR43022:SF1">
    <property type="entry name" value="PROTEIN SMF"/>
    <property type="match status" value="1"/>
</dbReference>
<reference evidence="4 5" key="1">
    <citation type="journal article" date="2014" name="Int. J. Syst. Evol. Microbiol.">
        <title>Complete genome sequence of Corynebacterium casei LMG S-19264T (=DSM 44701T), isolated from a smear-ripened cheese.</title>
        <authorList>
            <consortium name="US DOE Joint Genome Institute (JGI-PGF)"/>
            <person name="Walter F."/>
            <person name="Albersmeier A."/>
            <person name="Kalinowski J."/>
            <person name="Ruckert C."/>
        </authorList>
    </citation>
    <scope>NUCLEOTIDE SEQUENCE [LARGE SCALE GENOMIC DNA]</scope>
    <source>
        <strain evidence="4 5">CGMCC 1.7286</strain>
    </source>
</reference>
<evidence type="ECO:0000256" key="1">
    <source>
        <dbReference type="ARBA" id="ARBA00006525"/>
    </source>
</evidence>
<feature type="domain" description="DprA winged helix" evidence="3">
    <location>
        <begin position="305"/>
        <end position="364"/>
    </location>
</feature>